<dbReference type="Gene3D" id="3.20.20.80">
    <property type="entry name" value="Glycosidases"/>
    <property type="match status" value="1"/>
</dbReference>
<comment type="subunit">
    <text evidence="4">Homodimer.</text>
</comment>
<keyword evidence="13" id="KW-0328">Glycosyltransferase</keyword>
<evidence type="ECO:0000256" key="11">
    <source>
        <dbReference type="RuleBase" id="RU003690"/>
    </source>
</evidence>
<dbReference type="SUPFAM" id="SSF51445">
    <property type="entry name" value="(Trans)glycosidases"/>
    <property type="match status" value="1"/>
</dbReference>
<dbReference type="AlphaFoldDB" id="A0A9W3BSN8"/>
<comment type="subcellular location">
    <subcellularLocation>
        <location evidence="2">Vacuole</location>
    </subcellularLocation>
</comment>
<dbReference type="GO" id="GO:0008422">
    <property type="term" value="F:beta-glucosidase activity"/>
    <property type="evidence" value="ECO:0007669"/>
    <property type="project" value="TreeGrafter"/>
</dbReference>
<evidence type="ECO:0000256" key="10">
    <source>
        <dbReference type="PROSITE-ProRule" id="PRU10055"/>
    </source>
</evidence>
<dbReference type="RefSeq" id="XP_056842301.1">
    <property type="nucleotide sequence ID" value="XM_056986321.1"/>
</dbReference>
<evidence type="ECO:0000256" key="4">
    <source>
        <dbReference type="ARBA" id="ARBA00011738"/>
    </source>
</evidence>
<evidence type="ECO:0000256" key="8">
    <source>
        <dbReference type="ARBA" id="ARBA00032797"/>
    </source>
</evidence>
<evidence type="ECO:0000256" key="2">
    <source>
        <dbReference type="ARBA" id="ARBA00004116"/>
    </source>
</evidence>
<evidence type="ECO:0000256" key="9">
    <source>
        <dbReference type="ARBA" id="ARBA00034026"/>
    </source>
</evidence>
<dbReference type="Pfam" id="PF00232">
    <property type="entry name" value="Glyco_hydro_1"/>
    <property type="match status" value="2"/>
</dbReference>
<dbReference type="GO" id="GO:0005773">
    <property type="term" value="C:vacuole"/>
    <property type="evidence" value="ECO:0007669"/>
    <property type="project" value="UniProtKB-SubCell"/>
</dbReference>
<sequence length="650" mass="74006">MSILTLLVKIAGLLGTITVGANAVSYSRFRRRNLRKFRSPIDESKEVLADFTSQEHNEGKFFFGLATAPAHAEDDLDDAWIRFAKETPCSAEDEEDKKAMRKKKKKKVKLAIGAITKGLAKNTNGKEDNTVADSTPTKNVAAWHNTPHAEVRLKFWSDPDQEVKLAKDTGVTVFRMGVDWCRIMPKEPTNGIKEAVDYEALEHYKWILNRVRSNGMKVMLTLFHHSLPPWAADYGGWKMEKTVDYFMDFTRLVVDSMFDLVDSWITFNEPHIFAMLTYMAGTWPGNTPDFLEMATSTLPMGVFHRVMHWMAVAHSKAYDYIHGKNSLEKPLVGVAHHVSFMRPYGLFDVGSVTFSNSLTMFSYIDSICEKLDFIGINYYGQVRDSLRVKQKYTFRSSNIAFSPGNNQEAVCGVGLKLVETDEYSESGRGVYPDGLYRVLLMFHQRYKHLKVPFIVTENGVSDETDVIRRPYMIEHLLALYAAMLKGVPVLGYIFWTISDNWEWADGYGPKFGLVAVDRANNLARTVRPSYHLFTKIVKSGKITRNDRSLAWNELQKAAKAGNVRPFYRGVDNHGLMYADGLDKPQGRQFVDRDWRFGHYQVDGLQDPLSRVARALLIWPVIMKKKIRKVKVKHTDESGLALHPAYASAFD</sequence>
<dbReference type="GO" id="GO:0005975">
    <property type="term" value="P:carbohydrate metabolic process"/>
    <property type="evidence" value="ECO:0007669"/>
    <property type="project" value="InterPro"/>
</dbReference>
<dbReference type="PANTHER" id="PTHR10353">
    <property type="entry name" value="GLYCOSYL HYDROLASE"/>
    <property type="match status" value="1"/>
</dbReference>
<comment type="similarity">
    <text evidence="3 11">Belongs to the glycosyl hydrolase 1 family.</text>
</comment>
<organism evidence="12 13">
    <name type="scientific">Raphanus sativus</name>
    <name type="common">Radish</name>
    <name type="synonym">Raphanus raphanistrum var. sativus</name>
    <dbReference type="NCBI Taxonomy" id="3726"/>
    <lineage>
        <taxon>Eukaryota</taxon>
        <taxon>Viridiplantae</taxon>
        <taxon>Streptophyta</taxon>
        <taxon>Embryophyta</taxon>
        <taxon>Tracheophyta</taxon>
        <taxon>Spermatophyta</taxon>
        <taxon>Magnoliopsida</taxon>
        <taxon>eudicotyledons</taxon>
        <taxon>Gunneridae</taxon>
        <taxon>Pentapetalae</taxon>
        <taxon>rosids</taxon>
        <taxon>malvids</taxon>
        <taxon>Brassicales</taxon>
        <taxon>Brassicaceae</taxon>
        <taxon>Brassiceae</taxon>
        <taxon>Raphanus</taxon>
    </lineage>
</organism>
<dbReference type="PRINTS" id="PR00131">
    <property type="entry name" value="GLHYDRLASE1"/>
</dbReference>
<feature type="active site" description="Nucleophile" evidence="10">
    <location>
        <position position="457"/>
    </location>
</feature>
<proteinExistence type="inferred from homology"/>
<dbReference type="GO" id="GO:0019137">
    <property type="term" value="F:thioglucosidase activity"/>
    <property type="evidence" value="ECO:0007669"/>
    <property type="project" value="UniProtKB-EC"/>
</dbReference>
<dbReference type="OrthoDB" id="65569at2759"/>
<evidence type="ECO:0000256" key="6">
    <source>
        <dbReference type="ARBA" id="ARBA00022554"/>
    </source>
</evidence>
<dbReference type="GO" id="GO:0016757">
    <property type="term" value="F:glycosyltransferase activity"/>
    <property type="evidence" value="ECO:0007669"/>
    <property type="project" value="UniProtKB-KW"/>
</dbReference>
<dbReference type="InterPro" id="IPR018120">
    <property type="entry name" value="Glyco_hydro_1_AS"/>
</dbReference>
<accession>A0A9W3BSN8</accession>
<evidence type="ECO:0000256" key="5">
    <source>
        <dbReference type="ARBA" id="ARBA00012250"/>
    </source>
</evidence>
<evidence type="ECO:0000313" key="12">
    <source>
        <dbReference type="Proteomes" id="UP000504610"/>
    </source>
</evidence>
<dbReference type="PANTHER" id="PTHR10353:SF271">
    <property type="entry name" value="THIOGLUCOSIDASE"/>
    <property type="match status" value="1"/>
</dbReference>
<reference evidence="12" key="1">
    <citation type="journal article" date="2019" name="Database">
        <title>The radish genome database (RadishGD): an integrated information resource for radish genomics.</title>
        <authorList>
            <person name="Yu H.J."/>
            <person name="Baek S."/>
            <person name="Lee Y.J."/>
            <person name="Cho A."/>
            <person name="Mun J.H."/>
        </authorList>
    </citation>
    <scope>NUCLEOTIDE SEQUENCE [LARGE SCALE GENOMIC DNA]</scope>
    <source>
        <strain evidence="12">cv. WK10039</strain>
    </source>
</reference>
<evidence type="ECO:0000256" key="7">
    <source>
        <dbReference type="ARBA" id="ARBA00032643"/>
    </source>
</evidence>
<keyword evidence="12" id="KW-1185">Reference proteome</keyword>
<dbReference type="GeneID" id="108863400"/>
<protein>
    <recommendedName>
        <fullName evidence="5">thioglucosidase</fullName>
        <ecNumber evidence="5">3.2.1.147</ecNumber>
    </recommendedName>
    <alternativeName>
        <fullName evidence="7">Sinigrinase</fullName>
    </alternativeName>
    <alternativeName>
        <fullName evidence="8">Thioglucosidase</fullName>
    </alternativeName>
</protein>
<evidence type="ECO:0000313" key="13">
    <source>
        <dbReference type="RefSeq" id="XP_056842301.1"/>
    </source>
</evidence>
<reference evidence="13" key="2">
    <citation type="submission" date="2025-08" db="UniProtKB">
        <authorList>
            <consortium name="RefSeq"/>
        </authorList>
    </citation>
    <scope>IDENTIFICATION</scope>
    <source>
        <tissue evidence="13">Leaf</tissue>
    </source>
</reference>
<dbReference type="InterPro" id="IPR001360">
    <property type="entry name" value="Glyco_hydro_1"/>
</dbReference>
<comment type="catalytic activity">
    <reaction evidence="9">
        <text>a thioglucoside + H2O = a sugar + a thiol.</text>
        <dbReference type="EC" id="3.2.1.147"/>
    </reaction>
</comment>
<keyword evidence="6" id="KW-0926">Vacuole</keyword>
<dbReference type="PROSITE" id="PS00572">
    <property type="entry name" value="GLYCOSYL_HYDROL_F1_1"/>
    <property type="match status" value="1"/>
</dbReference>
<comment type="function">
    <text evidence="1">Degradation of glucosinolates (glucose residue linked by a thioglucoside bound to an amino acid derivative) to glucose, sulfate and any of the products: thiocyanates, isothiocyanates, nitriles, epithionitriles or oxazolidine-2-thiones.</text>
</comment>
<dbReference type="InterPro" id="IPR017853">
    <property type="entry name" value="GH"/>
</dbReference>
<gene>
    <name evidence="13" type="primary">LOC108863400</name>
</gene>
<evidence type="ECO:0000256" key="1">
    <source>
        <dbReference type="ARBA" id="ARBA00003014"/>
    </source>
</evidence>
<keyword evidence="13" id="KW-0808">Transferase</keyword>
<evidence type="ECO:0000256" key="3">
    <source>
        <dbReference type="ARBA" id="ARBA00010838"/>
    </source>
</evidence>
<dbReference type="Proteomes" id="UP000504610">
    <property type="component" value="Chromosome 5"/>
</dbReference>
<name>A0A9W3BSN8_RAPSA</name>
<dbReference type="EC" id="3.2.1.147" evidence="5"/>